<comment type="caution">
    <text evidence="1">The sequence shown here is derived from an EMBL/GenBank/DDBJ whole genome shotgun (WGS) entry which is preliminary data.</text>
</comment>
<organism evidence="1 2">
    <name type="scientific">Halomonas llamarensis</name>
    <dbReference type="NCBI Taxonomy" id="2945104"/>
    <lineage>
        <taxon>Bacteria</taxon>
        <taxon>Pseudomonadati</taxon>
        <taxon>Pseudomonadota</taxon>
        <taxon>Gammaproteobacteria</taxon>
        <taxon>Oceanospirillales</taxon>
        <taxon>Halomonadaceae</taxon>
        <taxon>Halomonas</taxon>
    </lineage>
</organism>
<reference evidence="1" key="1">
    <citation type="submission" date="2022-05" db="EMBL/GenBank/DDBJ databases">
        <title>Halomonas geminus sp. nov. and Halomonas llamarensis sp. nov. isolated from high-altitude salars of the Atacama Desert.</title>
        <authorList>
            <person name="Hintersatz C."/>
            <person name="Rojas L.A."/>
            <person name="Wei T.-S."/>
            <person name="Kutschke S."/>
            <person name="Lehmann F."/>
            <person name="Jain R."/>
            <person name="Pollmann K."/>
        </authorList>
    </citation>
    <scope>NUCLEOTIDE SEQUENCE</scope>
    <source>
        <strain evidence="1">ATCHA</strain>
    </source>
</reference>
<name>A0ABT0SUB2_9GAMM</name>
<sequence length="69" mass="7129">MKKINKWLFVVGYVYLVSGGSDPKGFLSSAAGGFAAGAIFPARGISSAAAVFTTSFVGTGTTNYIDSNW</sequence>
<accession>A0ABT0SUB2</accession>
<evidence type="ECO:0000313" key="2">
    <source>
        <dbReference type="Proteomes" id="UP001165308"/>
    </source>
</evidence>
<evidence type="ECO:0000313" key="1">
    <source>
        <dbReference type="EMBL" id="MCL7930874.1"/>
    </source>
</evidence>
<keyword evidence="2" id="KW-1185">Reference proteome</keyword>
<dbReference type="EMBL" id="JAMJPJ010000024">
    <property type="protein sequence ID" value="MCL7930874.1"/>
    <property type="molecule type" value="Genomic_DNA"/>
</dbReference>
<gene>
    <name evidence="1" type="ORF">M8006_12955</name>
</gene>
<protein>
    <submittedName>
        <fullName evidence="1">Uncharacterized protein</fullName>
    </submittedName>
</protein>
<dbReference type="RefSeq" id="WP_250082855.1">
    <property type="nucleotide sequence ID" value="NZ_JAMJPJ010000024.1"/>
</dbReference>
<proteinExistence type="predicted"/>
<dbReference type="Proteomes" id="UP001165308">
    <property type="component" value="Unassembled WGS sequence"/>
</dbReference>